<gene>
    <name evidence="2" type="ORF">CBR_g60012</name>
</gene>
<dbReference type="EMBL" id="BFEA01000073">
    <property type="protein sequence ID" value="GBG66361.1"/>
    <property type="molecule type" value="Genomic_DNA"/>
</dbReference>
<organism evidence="2 3">
    <name type="scientific">Chara braunii</name>
    <name type="common">Braun's stonewort</name>
    <dbReference type="NCBI Taxonomy" id="69332"/>
    <lineage>
        <taxon>Eukaryota</taxon>
        <taxon>Viridiplantae</taxon>
        <taxon>Streptophyta</taxon>
        <taxon>Charophyceae</taxon>
        <taxon>Charales</taxon>
        <taxon>Characeae</taxon>
        <taxon>Chara</taxon>
    </lineage>
</organism>
<protein>
    <submittedName>
        <fullName evidence="2">Uncharacterized protein</fullName>
    </submittedName>
</protein>
<feature type="compositionally biased region" description="Basic and acidic residues" evidence="1">
    <location>
        <begin position="73"/>
        <end position="85"/>
    </location>
</feature>
<feature type="compositionally biased region" description="Basic and acidic residues" evidence="1">
    <location>
        <begin position="149"/>
        <end position="176"/>
    </location>
</feature>
<accession>A0A388K8K3</accession>
<feature type="region of interest" description="Disordered" evidence="1">
    <location>
        <begin position="105"/>
        <end position="129"/>
    </location>
</feature>
<evidence type="ECO:0000256" key="1">
    <source>
        <dbReference type="SAM" id="MobiDB-lite"/>
    </source>
</evidence>
<comment type="caution">
    <text evidence="2">The sequence shown here is derived from an EMBL/GenBank/DDBJ whole genome shotgun (WGS) entry which is preliminary data.</text>
</comment>
<sequence>MLPLWTRKTERPLAWQIKDMARDWDGCRAHLREAFRRPEPPQLRVERRLRSGRQRDPEPAEARPSRRGRKALARREREVVPETEGRGAYPEYRLGPVEFHRFAEGGLGGSPLRPQEETPVSGGPLQELEAHSDVTQWRVPSISERRDEPIEEVLREEVPGLEHEKGPSTEEGRAEDEIIEVEEDTPPQTPVVGLRLGSPSESTPSKGEEVPPPLLEVVPSPEGMEEGETEKASLRREADTLIDRHLAAHALELPDLEVPVPMEPPQESC</sequence>
<feature type="region of interest" description="Disordered" evidence="1">
    <location>
        <begin position="149"/>
        <end position="233"/>
    </location>
</feature>
<dbReference type="AlphaFoldDB" id="A0A388K8K3"/>
<evidence type="ECO:0000313" key="3">
    <source>
        <dbReference type="Proteomes" id="UP000265515"/>
    </source>
</evidence>
<proteinExistence type="predicted"/>
<evidence type="ECO:0000313" key="2">
    <source>
        <dbReference type="EMBL" id="GBG66361.1"/>
    </source>
</evidence>
<feature type="region of interest" description="Disordered" evidence="1">
    <location>
        <begin position="35"/>
        <end position="90"/>
    </location>
</feature>
<keyword evidence="3" id="KW-1185">Reference proteome</keyword>
<feature type="compositionally biased region" description="Basic and acidic residues" evidence="1">
    <location>
        <begin position="35"/>
        <end position="64"/>
    </location>
</feature>
<name>A0A388K8K3_CHABU</name>
<dbReference type="Gramene" id="GBG66361">
    <property type="protein sequence ID" value="GBG66361"/>
    <property type="gene ID" value="CBR_g60012"/>
</dbReference>
<reference evidence="2 3" key="1">
    <citation type="journal article" date="2018" name="Cell">
        <title>The Chara Genome: Secondary Complexity and Implications for Plant Terrestrialization.</title>
        <authorList>
            <person name="Nishiyama T."/>
            <person name="Sakayama H."/>
            <person name="Vries J.D."/>
            <person name="Buschmann H."/>
            <person name="Saint-Marcoux D."/>
            <person name="Ullrich K.K."/>
            <person name="Haas F.B."/>
            <person name="Vanderstraeten L."/>
            <person name="Becker D."/>
            <person name="Lang D."/>
            <person name="Vosolsobe S."/>
            <person name="Rombauts S."/>
            <person name="Wilhelmsson P.K.I."/>
            <person name="Janitza P."/>
            <person name="Kern R."/>
            <person name="Heyl A."/>
            <person name="Rumpler F."/>
            <person name="Villalobos L.I.A.C."/>
            <person name="Clay J.M."/>
            <person name="Skokan R."/>
            <person name="Toyoda A."/>
            <person name="Suzuki Y."/>
            <person name="Kagoshima H."/>
            <person name="Schijlen E."/>
            <person name="Tajeshwar N."/>
            <person name="Catarino B."/>
            <person name="Hetherington A.J."/>
            <person name="Saltykova A."/>
            <person name="Bonnot C."/>
            <person name="Breuninger H."/>
            <person name="Symeonidi A."/>
            <person name="Radhakrishnan G.V."/>
            <person name="Van Nieuwerburgh F."/>
            <person name="Deforce D."/>
            <person name="Chang C."/>
            <person name="Karol K.G."/>
            <person name="Hedrich R."/>
            <person name="Ulvskov P."/>
            <person name="Glockner G."/>
            <person name="Delwiche C.F."/>
            <person name="Petrasek J."/>
            <person name="Van de Peer Y."/>
            <person name="Friml J."/>
            <person name="Beilby M."/>
            <person name="Dolan L."/>
            <person name="Kohara Y."/>
            <person name="Sugano S."/>
            <person name="Fujiyama A."/>
            <person name="Delaux P.-M."/>
            <person name="Quint M."/>
            <person name="TheiBen G."/>
            <person name="Hagemann M."/>
            <person name="Harholt J."/>
            <person name="Dunand C."/>
            <person name="Zachgo S."/>
            <person name="Langdale J."/>
            <person name="Maumus F."/>
            <person name="Straeten D.V.D."/>
            <person name="Gould S.B."/>
            <person name="Rensing S.A."/>
        </authorList>
    </citation>
    <scope>NUCLEOTIDE SEQUENCE [LARGE SCALE GENOMIC DNA]</scope>
    <source>
        <strain evidence="2 3">S276</strain>
    </source>
</reference>
<dbReference type="Proteomes" id="UP000265515">
    <property type="component" value="Unassembled WGS sequence"/>
</dbReference>